<keyword evidence="1" id="KW-0472">Membrane</keyword>
<dbReference type="GO" id="GO:0000166">
    <property type="term" value="F:nucleotide binding"/>
    <property type="evidence" value="ECO:0007669"/>
    <property type="project" value="InterPro"/>
</dbReference>
<dbReference type="RefSeq" id="WP_165108334.1">
    <property type="nucleotide sequence ID" value="NZ_JAAKYA010000078.1"/>
</dbReference>
<evidence type="ECO:0000259" key="3">
    <source>
        <dbReference type="Pfam" id="PF19051"/>
    </source>
</evidence>
<keyword evidence="5" id="KW-1185">Reference proteome</keyword>
<comment type="caution">
    <text evidence="4">The sequence shown here is derived from an EMBL/GenBank/DDBJ whole genome shotgun (WGS) entry which is preliminary data.</text>
</comment>
<dbReference type="EMBL" id="JAAKYA010000078">
    <property type="protein sequence ID" value="NGO40016.1"/>
    <property type="molecule type" value="Genomic_DNA"/>
</dbReference>
<dbReference type="InterPro" id="IPR019546">
    <property type="entry name" value="TAT_signal_bac_arc"/>
</dbReference>
<evidence type="ECO:0000259" key="2">
    <source>
        <dbReference type="Pfam" id="PF01408"/>
    </source>
</evidence>
<feature type="transmembrane region" description="Helical" evidence="1">
    <location>
        <begin position="12"/>
        <end position="34"/>
    </location>
</feature>
<dbReference type="PANTHER" id="PTHR43818">
    <property type="entry name" value="BCDNA.GH03377"/>
    <property type="match status" value="1"/>
</dbReference>
<dbReference type="InterPro" id="IPR000683">
    <property type="entry name" value="Gfo/Idh/MocA-like_OxRdtase_N"/>
</dbReference>
<reference evidence="4 5" key="1">
    <citation type="submission" date="2020-02" db="EMBL/GenBank/DDBJ databases">
        <title>Draft genome sequence of Limisphaera ngatamarikiensis NGM72.4T, a thermophilic Verrucomicrobia grouped in subdivision 3.</title>
        <authorList>
            <person name="Carere C.R."/>
            <person name="Steen J."/>
            <person name="Hugenholtz P."/>
            <person name="Stott M.B."/>
        </authorList>
    </citation>
    <scope>NUCLEOTIDE SEQUENCE [LARGE SCALE GENOMIC DNA]</scope>
    <source>
        <strain evidence="4 5">NGM72.4</strain>
    </source>
</reference>
<dbReference type="NCBIfam" id="TIGR01409">
    <property type="entry name" value="TAT_signal_seq"/>
    <property type="match status" value="1"/>
</dbReference>
<dbReference type="InterPro" id="IPR050463">
    <property type="entry name" value="Gfo/Idh/MocA_oxidrdct_glycsds"/>
</dbReference>
<dbReference type="InterPro" id="IPR043906">
    <property type="entry name" value="Gfo/Idh/MocA_OxRdtase_bact_C"/>
</dbReference>
<dbReference type="InterPro" id="IPR006311">
    <property type="entry name" value="TAT_signal"/>
</dbReference>
<keyword evidence="1" id="KW-0812">Transmembrane</keyword>
<dbReference type="PANTHER" id="PTHR43818:SF5">
    <property type="entry name" value="OXIDOREDUCTASE FAMILY PROTEIN"/>
    <property type="match status" value="1"/>
</dbReference>
<evidence type="ECO:0000313" key="5">
    <source>
        <dbReference type="Proteomes" id="UP000477311"/>
    </source>
</evidence>
<feature type="domain" description="Gfo/Idh/MocA-like oxidoreductase N-terminal" evidence="2">
    <location>
        <begin position="49"/>
        <end position="168"/>
    </location>
</feature>
<dbReference type="SUPFAM" id="SSF55347">
    <property type="entry name" value="Glyceraldehyde-3-phosphate dehydrogenase-like, C-terminal domain"/>
    <property type="match status" value="1"/>
</dbReference>
<dbReference type="AlphaFoldDB" id="A0A6M1RJW3"/>
<feature type="domain" description="Gfo/Idh/MocA-like oxidoreductase bacterial type C-terminal" evidence="3">
    <location>
        <begin position="183"/>
        <end position="306"/>
    </location>
</feature>
<accession>A0A6M1RJW3</accession>
<sequence length="454" mass="51150">MKNGRRLSRRQFLKAAGQGTLGVAAGLALPNIFLNRTRAATGQNPSEFIRVGFIGTGGHGMSNLRALIKNAVAVCDVDKNHLENAVKAVEKATGRTPAAYSDYRRLLEDKSIDAVCISTPDHWHVLPAIDACEAGKDVYVEKPLTLTIEEGRVLRAVVRRTGRVLQTGSQQRSDPRFRRAVELVRNGRLGRIRRVLVGLTGVNWTNEAPVPDSDPPPELDYDFWLGPAPWRPYNKHRVHYYFRFFWDYSGGQMTNWGAHHLDIAQWGLGMDGSGPVEIRGSGEYDPQKRFETPVAFAVTYRYASGVIVECRSPGARVKDLLPDREKEARLILNDKDTFTGCIFEGERGLLYINRGALATWPEEILEESIGDNDLRVYESRNHHQNWLDCIRTRNLPICDVEVGHRSATVCHLGNIAVRSGKVIRWDPNTEQILDAELARWVSKPYRPPWKLPKV</sequence>
<dbReference type="Gene3D" id="3.40.50.720">
    <property type="entry name" value="NAD(P)-binding Rossmann-like Domain"/>
    <property type="match status" value="1"/>
</dbReference>
<dbReference type="Gene3D" id="3.30.360.10">
    <property type="entry name" value="Dihydrodipicolinate Reductase, domain 2"/>
    <property type="match status" value="1"/>
</dbReference>
<gene>
    <name evidence="4" type="ORF">G4L39_11525</name>
</gene>
<proteinExistence type="predicted"/>
<dbReference type="InterPro" id="IPR036291">
    <property type="entry name" value="NAD(P)-bd_dom_sf"/>
</dbReference>
<dbReference type="Pfam" id="PF19051">
    <property type="entry name" value="GFO_IDH_MocA_C2"/>
    <property type="match status" value="2"/>
</dbReference>
<feature type="domain" description="Gfo/Idh/MocA-like oxidoreductase bacterial type C-terminal" evidence="3">
    <location>
        <begin position="378"/>
        <end position="450"/>
    </location>
</feature>
<name>A0A6M1RJW3_9BACT</name>
<organism evidence="4 5">
    <name type="scientific">Limisphaera ngatamarikiensis</name>
    <dbReference type="NCBI Taxonomy" id="1324935"/>
    <lineage>
        <taxon>Bacteria</taxon>
        <taxon>Pseudomonadati</taxon>
        <taxon>Verrucomicrobiota</taxon>
        <taxon>Verrucomicrobiia</taxon>
        <taxon>Limisphaerales</taxon>
        <taxon>Limisphaeraceae</taxon>
        <taxon>Limisphaera</taxon>
    </lineage>
</organism>
<dbReference type="PROSITE" id="PS51318">
    <property type="entry name" value="TAT"/>
    <property type="match status" value="1"/>
</dbReference>
<keyword evidence="1" id="KW-1133">Transmembrane helix</keyword>
<evidence type="ECO:0000313" key="4">
    <source>
        <dbReference type="EMBL" id="NGO40016.1"/>
    </source>
</evidence>
<dbReference type="Proteomes" id="UP000477311">
    <property type="component" value="Unassembled WGS sequence"/>
</dbReference>
<protein>
    <submittedName>
        <fullName evidence="4">Gfo/Idh/MocA family oxidoreductase</fullName>
    </submittedName>
</protein>
<dbReference type="Pfam" id="PF01408">
    <property type="entry name" value="GFO_IDH_MocA"/>
    <property type="match status" value="1"/>
</dbReference>
<evidence type="ECO:0000256" key="1">
    <source>
        <dbReference type="SAM" id="Phobius"/>
    </source>
</evidence>
<dbReference type="SUPFAM" id="SSF51735">
    <property type="entry name" value="NAD(P)-binding Rossmann-fold domains"/>
    <property type="match status" value="1"/>
</dbReference>